<dbReference type="KEGG" id="haby:HLVA_21550"/>
<dbReference type="Pfam" id="PF13416">
    <property type="entry name" value="SBP_bac_8"/>
    <property type="match status" value="1"/>
</dbReference>
<dbReference type="InterPro" id="IPR050490">
    <property type="entry name" value="Bact_solute-bd_prot1"/>
</dbReference>
<dbReference type="InterPro" id="IPR006059">
    <property type="entry name" value="SBP"/>
</dbReference>
<keyword evidence="1" id="KW-0614">Plasmid</keyword>
<dbReference type="Proteomes" id="UP001321582">
    <property type="component" value="Plasmid pHIC"/>
</dbReference>
<dbReference type="SUPFAM" id="SSF53850">
    <property type="entry name" value="Periplasmic binding protein-like II"/>
    <property type="match status" value="1"/>
</dbReference>
<evidence type="ECO:0000313" key="2">
    <source>
        <dbReference type="Proteomes" id="UP001321582"/>
    </source>
</evidence>
<protein>
    <submittedName>
        <fullName evidence="1">Sugar ABC transporter substrate-binding protein</fullName>
    </submittedName>
</protein>
<gene>
    <name evidence="1" type="ORF">HLVA_21550</name>
</gene>
<geneLocation type="plasmid" evidence="1 2">
    <name>pHIC</name>
</geneLocation>
<dbReference type="Gene3D" id="3.40.190.10">
    <property type="entry name" value="Periplasmic binding protein-like II"/>
    <property type="match status" value="1"/>
</dbReference>
<name>A0AAU9DYI2_9FUSO</name>
<dbReference type="PANTHER" id="PTHR43649">
    <property type="entry name" value="ARABINOSE-BINDING PROTEIN-RELATED"/>
    <property type="match status" value="1"/>
</dbReference>
<accession>A0AAU9DYI2</accession>
<reference evidence="1 2" key="1">
    <citation type="submission" date="2022-11" db="EMBL/GenBank/DDBJ databases">
        <title>Haliovirga abyssi gen. nov., sp. nov., a mesophilic fermentative bacterium isolated from the Iheya North hydrothermal field and the proposal of Haliovirgaceae fam. nov.</title>
        <authorList>
            <person name="Miyazaki U."/>
            <person name="Tame A."/>
            <person name="Miyazaki J."/>
            <person name="Takai K."/>
            <person name="Sawayama S."/>
            <person name="Kitajima M."/>
            <person name="Okamoto A."/>
            <person name="Nakagawa S."/>
        </authorList>
    </citation>
    <scope>NUCLEOTIDE SEQUENCE [LARGE SCALE GENOMIC DNA]</scope>
    <source>
        <strain evidence="1 2">IC12</strain>
        <plasmid evidence="1 2">pHIC</plasmid>
    </source>
</reference>
<dbReference type="EMBL" id="AP027060">
    <property type="protein sequence ID" value="BDU51586.1"/>
    <property type="molecule type" value="Genomic_DNA"/>
</dbReference>
<dbReference type="AlphaFoldDB" id="A0AAU9DYI2"/>
<dbReference type="RefSeq" id="WP_307905664.1">
    <property type="nucleotide sequence ID" value="NZ_AP027060.1"/>
</dbReference>
<sequence length="478" mass="52996">MKLRKHLVLVIMGLFLVGLVSNAGVFDFIFKKGNKKESKQVETAKKAVELTMWVTPDAEHEADLKNIIKKFEDKTGMKVKITVLGWDIVWDKLTTAATSGIGPDVVEIGGTWVSSIAAMGVLEDLSKYYKDDMEKDYLPATLKYSSTVGVPGKMISLPWVTDGYLWYYRKDLYEKAGLDPKKVFDTWDSFSAAMKKLDAMNFKTDKGEKIPAFAHGGKNDWNIIHMMGGFIWQNGGNYISADGKKSLIADPKSVEAIKYFTNFARTGIVPKKYLEKDPSEIEAIYGEGGIATILTGPWFAAQMDKTLSGLYDTETDDKTSLAKSKFVYKNTDVAEPLAGSAGRYTFSGTNNLAVFNFSKHKKEAAGLVKYLTDDEGAQIAYAKATGLFPVSVAAVNSPFVTENHYRSAVKYAFDHDYVKVYPSVPAWGPIETVLTKNLGLIWDLVSGVDGKYTDEKLMKVIDETKREMNLVISQTGTE</sequence>
<dbReference type="PANTHER" id="PTHR43649:SF12">
    <property type="entry name" value="DIACETYLCHITOBIOSE BINDING PROTEIN DASA"/>
    <property type="match status" value="1"/>
</dbReference>
<proteinExistence type="predicted"/>
<organism evidence="1 2">
    <name type="scientific">Haliovirga abyssi</name>
    <dbReference type="NCBI Taxonomy" id="2996794"/>
    <lineage>
        <taxon>Bacteria</taxon>
        <taxon>Fusobacteriati</taxon>
        <taxon>Fusobacteriota</taxon>
        <taxon>Fusobacteriia</taxon>
        <taxon>Fusobacteriales</taxon>
        <taxon>Haliovirgaceae</taxon>
        <taxon>Haliovirga</taxon>
    </lineage>
</organism>
<evidence type="ECO:0000313" key="1">
    <source>
        <dbReference type="EMBL" id="BDU51586.1"/>
    </source>
</evidence>
<keyword evidence="2" id="KW-1185">Reference proteome</keyword>